<dbReference type="Proteomes" id="UP000275078">
    <property type="component" value="Unassembled WGS sequence"/>
</dbReference>
<reference evidence="2 3" key="1">
    <citation type="journal article" date="2018" name="Nat. Ecol. Evol.">
        <title>Pezizomycetes genomes reveal the molecular basis of ectomycorrhizal truffle lifestyle.</title>
        <authorList>
            <person name="Murat C."/>
            <person name="Payen T."/>
            <person name="Noel B."/>
            <person name="Kuo A."/>
            <person name="Morin E."/>
            <person name="Chen J."/>
            <person name="Kohler A."/>
            <person name="Krizsan K."/>
            <person name="Balestrini R."/>
            <person name="Da Silva C."/>
            <person name="Montanini B."/>
            <person name="Hainaut M."/>
            <person name="Levati E."/>
            <person name="Barry K.W."/>
            <person name="Belfiori B."/>
            <person name="Cichocki N."/>
            <person name="Clum A."/>
            <person name="Dockter R.B."/>
            <person name="Fauchery L."/>
            <person name="Guy J."/>
            <person name="Iotti M."/>
            <person name="Le Tacon F."/>
            <person name="Lindquist E.A."/>
            <person name="Lipzen A."/>
            <person name="Malagnac F."/>
            <person name="Mello A."/>
            <person name="Molinier V."/>
            <person name="Miyauchi S."/>
            <person name="Poulain J."/>
            <person name="Riccioni C."/>
            <person name="Rubini A."/>
            <person name="Sitrit Y."/>
            <person name="Splivallo R."/>
            <person name="Traeger S."/>
            <person name="Wang M."/>
            <person name="Zifcakova L."/>
            <person name="Wipf D."/>
            <person name="Zambonelli A."/>
            <person name="Paolocci F."/>
            <person name="Nowrousian M."/>
            <person name="Ottonello S."/>
            <person name="Baldrian P."/>
            <person name="Spatafora J.W."/>
            <person name="Henrissat B."/>
            <person name="Nagy L.G."/>
            <person name="Aury J.M."/>
            <person name="Wincker P."/>
            <person name="Grigoriev I.V."/>
            <person name="Bonfante P."/>
            <person name="Martin F.M."/>
        </authorList>
    </citation>
    <scope>NUCLEOTIDE SEQUENCE [LARGE SCALE GENOMIC DNA]</scope>
    <source>
        <strain evidence="2 3">RN42</strain>
    </source>
</reference>
<dbReference type="STRING" id="1160509.A0A3N4HNE7"/>
<feature type="region of interest" description="Disordered" evidence="1">
    <location>
        <begin position="267"/>
        <end position="365"/>
    </location>
</feature>
<feature type="compositionally biased region" description="Low complexity" evidence="1">
    <location>
        <begin position="118"/>
        <end position="132"/>
    </location>
</feature>
<feature type="compositionally biased region" description="Acidic residues" evidence="1">
    <location>
        <begin position="316"/>
        <end position="332"/>
    </location>
</feature>
<dbReference type="EMBL" id="ML119823">
    <property type="protein sequence ID" value="RPA73370.1"/>
    <property type="molecule type" value="Genomic_DNA"/>
</dbReference>
<evidence type="ECO:0000313" key="3">
    <source>
        <dbReference type="Proteomes" id="UP000275078"/>
    </source>
</evidence>
<evidence type="ECO:0000256" key="1">
    <source>
        <dbReference type="SAM" id="MobiDB-lite"/>
    </source>
</evidence>
<feature type="compositionally biased region" description="Basic and acidic residues" evidence="1">
    <location>
        <begin position="306"/>
        <end position="315"/>
    </location>
</feature>
<gene>
    <name evidence="2" type="ORF">BJ508DRAFT_313850</name>
</gene>
<feature type="compositionally biased region" description="Basic and acidic residues" evidence="1">
    <location>
        <begin position="340"/>
        <end position="359"/>
    </location>
</feature>
<keyword evidence="3" id="KW-1185">Reference proteome</keyword>
<proteinExistence type="predicted"/>
<evidence type="ECO:0000313" key="2">
    <source>
        <dbReference type="EMBL" id="RPA73370.1"/>
    </source>
</evidence>
<dbReference type="AlphaFoldDB" id="A0A3N4HNE7"/>
<organism evidence="2 3">
    <name type="scientific">Ascobolus immersus RN42</name>
    <dbReference type="NCBI Taxonomy" id="1160509"/>
    <lineage>
        <taxon>Eukaryota</taxon>
        <taxon>Fungi</taxon>
        <taxon>Dikarya</taxon>
        <taxon>Ascomycota</taxon>
        <taxon>Pezizomycotina</taxon>
        <taxon>Pezizomycetes</taxon>
        <taxon>Pezizales</taxon>
        <taxon>Ascobolaceae</taxon>
        <taxon>Ascobolus</taxon>
    </lineage>
</organism>
<feature type="compositionally biased region" description="Polar residues" evidence="1">
    <location>
        <begin position="286"/>
        <end position="302"/>
    </location>
</feature>
<sequence>MTDSSARSRHSVTVAISRYHEQSLSSTFAMSRVATVKQTLEEMEAVMAAKFKLNERNWMKEAEADVVLLDTKGNEVRTADDHNQSLTEIFEDKVKHGWLLIRVNPQQTHNSPLKEALSTRPTTSPYTRPTPTKLQTPHIDITTIYLEDLFLGEVTPPPSGYLTPEYWETEQKKLLAEEHCKAINGAFPFALKPELGLSTVSISPGTVTRLPGRRPHCRFEFGVRPVKEAGKKAVTPIRSGRVEWALEVQGEESRRRKQLKELGIFDGKEGKISHNGHETEHAPVVSNDTASISCPTIQQDDNGNVYEEKDSKNDEDMATGEENNNESDEDTATDIANGKILDHPKLQEPERRSSSETHKKASIYSPPCYPPPLGIPPFIPTHTALVSRLSEELRDLDDPRVSRALNSATEVAEKLDFLAHEQGFHFRNMIFERDLQFMGITKGYMAELVARFERDSTESKDASHRVWFYLVGTPAT</sequence>
<feature type="compositionally biased region" description="Basic and acidic residues" evidence="1">
    <location>
        <begin position="267"/>
        <end position="281"/>
    </location>
</feature>
<feature type="region of interest" description="Disordered" evidence="1">
    <location>
        <begin position="111"/>
        <end position="133"/>
    </location>
</feature>
<protein>
    <submittedName>
        <fullName evidence="2">Uncharacterized protein</fullName>
    </submittedName>
</protein>
<name>A0A3N4HNE7_ASCIM</name>
<accession>A0A3N4HNE7</accession>